<dbReference type="KEGG" id="mpho:DA803_01300"/>
<evidence type="ECO:0000313" key="2">
    <source>
        <dbReference type="Proteomes" id="UP000252477"/>
    </source>
</evidence>
<dbReference type="Gene3D" id="3.90.320.10">
    <property type="match status" value="1"/>
</dbReference>
<proteinExistence type="predicted"/>
<dbReference type="Proteomes" id="UP000252477">
    <property type="component" value="Chromosome"/>
</dbReference>
<organism evidence="1 2">
    <name type="scientific">[Mycoplasma] phocae</name>
    <dbReference type="NCBI Taxonomy" id="142651"/>
    <lineage>
        <taxon>Bacteria</taxon>
        <taxon>Bacillati</taxon>
        <taxon>Mycoplasmatota</taxon>
        <taxon>Mycoplasmoidales</taxon>
        <taxon>Metamycoplasmataceae</taxon>
        <taxon>Metamycoplasma</taxon>
    </lineage>
</organism>
<reference evidence="1 2" key="1">
    <citation type="submission" date="2018-05" db="EMBL/GenBank/DDBJ databases">
        <title>Annotation of the Mycoplasma phocidae genome.</title>
        <authorList>
            <person name="Brown D.R."/>
            <person name="Kutish G.F."/>
            <person name="Frasca S.Jr."/>
        </authorList>
    </citation>
    <scope>NUCLEOTIDE SEQUENCE [LARGE SCALE GENOMIC DNA]</scope>
    <source>
        <strain evidence="1 2">105</strain>
    </source>
</reference>
<name>A0A2Z5IQB0_9BACT</name>
<dbReference type="InterPro" id="IPR011335">
    <property type="entry name" value="Restrct_endonuc-II-like"/>
</dbReference>
<dbReference type="NCBIfam" id="NF045870">
    <property type="entry name" value="MAGa7180_fam_nucl"/>
    <property type="match status" value="1"/>
</dbReference>
<evidence type="ECO:0000313" key="1">
    <source>
        <dbReference type="EMBL" id="AXE60722.1"/>
    </source>
</evidence>
<dbReference type="EMBL" id="CP029295">
    <property type="protein sequence ID" value="AXE60722.1"/>
    <property type="molecule type" value="Genomic_DNA"/>
</dbReference>
<dbReference type="AlphaFoldDB" id="A0A2Z5IQB0"/>
<accession>A0A2Z5IQB0</accession>
<sequence>MKDKTKIIIPKRSYYNGKEYQLDFENQVFRVNPDFLKKLQSHKPGTFGGFRKMTGSALGDIMLLTNFNSQFVAYARLCGFGMPILDDKYVRAGVILEPKILEKIEQSIGDKILRYPAEKYNYDYFKENQLFGGLPDGFWEKKRIIFEIKTANEKKFDQWNQYGVNVGYIKQAQLYAYLMGVKTFSIVACFLKEEDYIDPNSVDINKRIIKNWNMFVNEAQVKDDIETCTKWFNEYTASGISPKWNESIDQDLIKFLNCENFEQWENLYLKWVEEGKAVAKYEQ</sequence>
<dbReference type="SUPFAM" id="SSF52980">
    <property type="entry name" value="Restriction endonuclease-like"/>
    <property type="match status" value="1"/>
</dbReference>
<dbReference type="InterPro" id="IPR011604">
    <property type="entry name" value="PDDEXK-like_dom_sf"/>
</dbReference>
<dbReference type="RefSeq" id="WP_114190834.1">
    <property type="nucleotide sequence ID" value="NZ_CP029295.1"/>
</dbReference>
<gene>
    <name evidence="1" type="ORF">DA803_01300</name>
</gene>
<dbReference type="OrthoDB" id="403948at2"/>
<protein>
    <recommendedName>
        <fullName evidence="3">YqaJ viral recombinase domain-containing protein</fullName>
    </recommendedName>
</protein>
<keyword evidence="2" id="KW-1185">Reference proteome</keyword>
<evidence type="ECO:0008006" key="3">
    <source>
        <dbReference type="Google" id="ProtNLM"/>
    </source>
</evidence>